<dbReference type="Pfam" id="PF08240">
    <property type="entry name" value="ADH_N"/>
    <property type="match status" value="1"/>
</dbReference>
<gene>
    <name evidence="4" type="ORF">AMJAP_2421</name>
</gene>
<evidence type="ECO:0000259" key="3">
    <source>
        <dbReference type="SMART" id="SM00829"/>
    </source>
</evidence>
<evidence type="ECO:0000313" key="5">
    <source>
        <dbReference type="Proteomes" id="UP000595663"/>
    </source>
</evidence>
<dbReference type="KEGG" id="ajp:AMJAP_2421"/>
<accession>A0A7R6ST71</accession>
<sequence length="372" mass="40187">MERCMSVSETLKQMSGVALTGHGGLEMLQYKTDLPVPEPKADEVLIRVGASAVNNTDINTRIGWYSKKVKEDTNAGATDGFGSKVDDDASWSGVPLQLPRIQGADCCGEIVSVGENVSPDRVGERILVRPMQEAFGSVRKYQCSTYGSECDGGFAQYAIARSNEVLRVESDLTDAQLASFPCAYSTAENMIDRVNVRAGETVLITGASGGVGSAAIQLVKRRGANVIAVCGEEKMQQISELGADRVIPRGSDLLSELGPDAVDVVIDLVAGEQWPQLPDLLCRGGRYTVAGAIGGPLVEMDVRTLYLKDLSFFGCTYQPRHVFENLIGYIERGEIKPLVSQEFPLCEIGEAQQVFMAKQFIGKLILLPPEDK</sequence>
<keyword evidence="1" id="KW-0521">NADP</keyword>
<dbReference type="EMBL" id="AP014545">
    <property type="protein sequence ID" value="BBB27010.1"/>
    <property type="molecule type" value="Genomic_DNA"/>
</dbReference>
<dbReference type="CDD" id="cd08274">
    <property type="entry name" value="MDR9"/>
    <property type="match status" value="1"/>
</dbReference>
<dbReference type="AlphaFoldDB" id="A0A7R6ST71"/>
<evidence type="ECO:0000313" key="4">
    <source>
        <dbReference type="EMBL" id="BBB27010.1"/>
    </source>
</evidence>
<dbReference type="Gene3D" id="3.90.180.10">
    <property type="entry name" value="Medium-chain alcohol dehydrogenases, catalytic domain"/>
    <property type="match status" value="1"/>
</dbReference>
<dbReference type="SMART" id="SM00829">
    <property type="entry name" value="PKS_ER"/>
    <property type="match status" value="1"/>
</dbReference>
<dbReference type="GO" id="GO:0016651">
    <property type="term" value="F:oxidoreductase activity, acting on NAD(P)H"/>
    <property type="evidence" value="ECO:0007669"/>
    <property type="project" value="TreeGrafter"/>
</dbReference>
<dbReference type="Proteomes" id="UP000595663">
    <property type="component" value="Chromosome"/>
</dbReference>
<keyword evidence="5" id="KW-1185">Reference proteome</keyword>
<reference evidence="4 5" key="1">
    <citation type="journal article" date="2008" name="Int. J. Syst. Evol. Microbiol.">
        <title>Amphritea japonica sp. nov. and Amphritea balenae sp. nov., isolated from the sediment adjacent to sperm whale carcasses off Kagoshima, Japan.</title>
        <authorList>
            <person name="Miyazaki M."/>
            <person name="Nogi Y."/>
            <person name="Fujiwara Y."/>
            <person name="Kawato M."/>
            <person name="Nagahama T."/>
            <person name="Kubokawa K."/>
            <person name="Horikoshi K."/>
        </authorList>
    </citation>
    <scope>NUCLEOTIDE SEQUENCE [LARGE SCALE GENOMIC DNA]</scope>
    <source>
        <strain evidence="4 5">ATCC BAA-1530</strain>
    </source>
</reference>
<dbReference type="InterPro" id="IPR036291">
    <property type="entry name" value="NAD(P)-bd_dom_sf"/>
</dbReference>
<dbReference type="PANTHER" id="PTHR48106">
    <property type="entry name" value="QUINONE OXIDOREDUCTASE PIG3-RELATED"/>
    <property type="match status" value="1"/>
</dbReference>
<dbReference type="GO" id="GO:0070402">
    <property type="term" value="F:NADPH binding"/>
    <property type="evidence" value="ECO:0007669"/>
    <property type="project" value="TreeGrafter"/>
</dbReference>
<evidence type="ECO:0000256" key="2">
    <source>
        <dbReference type="ARBA" id="ARBA00023002"/>
    </source>
</evidence>
<dbReference type="SUPFAM" id="SSF51735">
    <property type="entry name" value="NAD(P)-binding Rossmann-fold domains"/>
    <property type="match status" value="1"/>
</dbReference>
<protein>
    <submittedName>
        <fullName evidence="4">Alcohol dehydrogenase</fullName>
    </submittedName>
</protein>
<evidence type="ECO:0000256" key="1">
    <source>
        <dbReference type="ARBA" id="ARBA00022857"/>
    </source>
</evidence>
<dbReference type="Pfam" id="PF00107">
    <property type="entry name" value="ADH_zinc_N"/>
    <property type="match status" value="1"/>
</dbReference>
<dbReference type="InterPro" id="IPR020843">
    <property type="entry name" value="ER"/>
</dbReference>
<dbReference type="PROSITE" id="PS01162">
    <property type="entry name" value="QOR_ZETA_CRYSTAL"/>
    <property type="match status" value="1"/>
</dbReference>
<proteinExistence type="predicted"/>
<keyword evidence="2" id="KW-0560">Oxidoreductase</keyword>
<organism evidence="4 5">
    <name type="scientific">Amphritea japonica ATCC BAA-1530</name>
    <dbReference type="NCBI Taxonomy" id="1278309"/>
    <lineage>
        <taxon>Bacteria</taxon>
        <taxon>Pseudomonadati</taxon>
        <taxon>Pseudomonadota</taxon>
        <taxon>Gammaproteobacteria</taxon>
        <taxon>Oceanospirillales</taxon>
        <taxon>Oceanospirillaceae</taxon>
        <taxon>Amphritea</taxon>
    </lineage>
</organism>
<dbReference type="InterPro" id="IPR013149">
    <property type="entry name" value="ADH-like_C"/>
</dbReference>
<dbReference type="InterPro" id="IPR013154">
    <property type="entry name" value="ADH-like_N"/>
</dbReference>
<dbReference type="InterPro" id="IPR011032">
    <property type="entry name" value="GroES-like_sf"/>
</dbReference>
<dbReference type="Gene3D" id="3.40.50.720">
    <property type="entry name" value="NAD(P)-binding Rossmann-like Domain"/>
    <property type="match status" value="1"/>
</dbReference>
<dbReference type="GO" id="GO:0008270">
    <property type="term" value="F:zinc ion binding"/>
    <property type="evidence" value="ECO:0007669"/>
    <property type="project" value="InterPro"/>
</dbReference>
<name>A0A7R6ST71_9GAMM</name>
<dbReference type="SUPFAM" id="SSF50129">
    <property type="entry name" value="GroES-like"/>
    <property type="match status" value="1"/>
</dbReference>
<feature type="domain" description="Enoyl reductase (ER)" evidence="3">
    <location>
        <begin position="23"/>
        <end position="366"/>
    </location>
</feature>
<dbReference type="PANTHER" id="PTHR48106:SF18">
    <property type="entry name" value="QUINONE OXIDOREDUCTASE PIG3"/>
    <property type="match status" value="1"/>
</dbReference>
<dbReference type="InterPro" id="IPR002364">
    <property type="entry name" value="Quin_OxRdtase/zeta-crystal_CS"/>
</dbReference>